<protein>
    <submittedName>
        <fullName evidence="1">Heat shock protein DnaJ domain protein</fullName>
    </submittedName>
</protein>
<dbReference type="RefSeq" id="WP_013214494.1">
    <property type="nucleotide sequence ID" value="NC_014313.1"/>
</dbReference>
<dbReference type="SUPFAM" id="SSF46565">
    <property type="entry name" value="Chaperone J-domain"/>
    <property type="match status" value="1"/>
</dbReference>
<organism evidence="1 2">
    <name type="scientific">Hyphomicrobium denitrificans (strain ATCC 51888 / DSM 1869 / NCIMB 11706 / TK 0415)</name>
    <dbReference type="NCBI Taxonomy" id="582899"/>
    <lineage>
        <taxon>Bacteria</taxon>
        <taxon>Pseudomonadati</taxon>
        <taxon>Pseudomonadota</taxon>
        <taxon>Alphaproteobacteria</taxon>
        <taxon>Hyphomicrobiales</taxon>
        <taxon>Hyphomicrobiaceae</taxon>
        <taxon>Hyphomicrobium</taxon>
    </lineage>
</organism>
<evidence type="ECO:0000313" key="2">
    <source>
        <dbReference type="Proteomes" id="UP000002033"/>
    </source>
</evidence>
<name>D8JS16_HYPDA</name>
<gene>
    <name evidence="1" type="ordered locus">Hden_0453</name>
</gene>
<dbReference type="Proteomes" id="UP000002033">
    <property type="component" value="Chromosome"/>
</dbReference>
<dbReference type="AlphaFoldDB" id="D8JS16"/>
<keyword evidence="2" id="KW-1185">Reference proteome</keyword>
<dbReference type="eggNOG" id="COG0484">
    <property type="taxonomic scope" value="Bacteria"/>
</dbReference>
<dbReference type="STRING" id="582899.Hden_0453"/>
<evidence type="ECO:0000313" key="1">
    <source>
        <dbReference type="EMBL" id="ADJ22275.1"/>
    </source>
</evidence>
<reference evidence="2" key="1">
    <citation type="journal article" date="2011" name="J. Bacteriol.">
        <title>Genome sequences of eight morphologically diverse alphaproteobacteria.</title>
        <authorList>
            <consortium name="US DOE Joint Genome Institute"/>
            <person name="Brown P.J."/>
            <person name="Kysela D.T."/>
            <person name="Buechlein A."/>
            <person name="Hemmerich C."/>
            <person name="Brun Y.V."/>
        </authorList>
    </citation>
    <scope>NUCLEOTIDE SEQUENCE [LARGE SCALE GENOMIC DNA]</scope>
    <source>
        <strain evidence="2">ATCC 51888 / DSM 1869 / NCIB 11706 / TK 0415</strain>
    </source>
</reference>
<proteinExistence type="predicted"/>
<accession>D8JS16</accession>
<dbReference type="EMBL" id="CP002083">
    <property type="protein sequence ID" value="ADJ22275.1"/>
    <property type="molecule type" value="Genomic_DNA"/>
</dbReference>
<sequence>MSDADALKTAIDLFYLPSQVRATRTRPLPKGTKLLLLIAAGDADAMRTAQDLSRRPSAAIHEAATFFIEQILLEHGADEYRTLGLDHTAPISELRAHMALLMKWLHPDISSDDRRSAMARQVIRAWKQINSPSSATRRSPSAGIETAASQHRITYFATPQRGTPYRVSSDGWRMRKPGWIRKLVIALARKSAVP</sequence>
<dbReference type="KEGG" id="hdn:Hden_0453"/>
<dbReference type="InterPro" id="IPR036869">
    <property type="entry name" value="J_dom_sf"/>
</dbReference>
<dbReference type="HOGENOM" id="CLU_120905_0_0_5"/>
<keyword evidence="1" id="KW-0346">Stress response</keyword>